<dbReference type="PANTHER" id="PTHR10628:SF30">
    <property type="entry name" value="EXO-ALPHA-SIALIDASE"/>
    <property type="match status" value="1"/>
</dbReference>
<comment type="caution">
    <text evidence="6">The sequence shown here is derived from an EMBL/GenBank/DDBJ whole genome shotgun (WGS) entry which is preliminary data.</text>
</comment>
<dbReference type="AlphaFoldDB" id="A0A844G3V2"/>
<evidence type="ECO:0000256" key="3">
    <source>
        <dbReference type="ARBA" id="ARBA00012733"/>
    </source>
</evidence>
<accession>A0A844G3V2</accession>
<organism evidence="6 7">
    <name type="scientific">Victivallis lenta</name>
    <dbReference type="NCBI Taxonomy" id="2606640"/>
    <lineage>
        <taxon>Bacteria</taxon>
        <taxon>Pseudomonadati</taxon>
        <taxon>Lentisphaerota</taxon>
        <taxon>Lentisphaeria</taxon>
        <taxon>Victivallales</taxon>
        <taxon>Victivallaceae</taxon>
        <taxon>Victivallis</taxon>
    </lineage>
</organism>
<dbReference type="GO" id="GO:0016020">
    <property type="term" value="C:membrane"/>
    <property type="evidence" value="ECO:0007669"/>
    <property type="project" value="TreeGrafter"/>
</dbReference>
<dbReference type="RefSeq" id="WP_154419415.1">
    <property type="nucleotide sequence ID" value="NZ_VUNS01000018.1"/>
</dbReference>
<sequence>MKRTPAVAAMLTLLLSAVCGAEPELCFSFEDEALPGVAGKAADAAGQVRELVPEKAGFPGGKDFTVSCFIRPSAKSGYQIVLSQAGMNPADRLWWIGYSPSLRRFDFLVRDADGKGQSQVFSRSVDSSSGWIHVAAACRDGKLAIRATGLEKAQLDTGSAAVENRGVRRGAMPLLLGGRRGEQPRGCFDGAVDELTLWSRGLSDRELDVLFRLGKSGKRFSEKEFDALLAQSEFKPVEPEHPVFGVFPEKQHSAKPGTIPAGECCLFPEQLANGDFTVELALTMNDPASCRWLFELGADGFRFDGAKKLLVNAGNHGAADFRNRPLGHRFEQAPRQLRLGLARRGAGLAVSLDGKEVWNGTFSRDTVGELALNVESGSVTVDGFSVRGALLKRDIVPVFPEGEAGSRFYRIPALAAGKDGTLHAFAEARRTSLGDVGEIDIAYRRSADGGKSWEPVRFLTRRHDQGFSSNNPSPAIDPVSGRLHLFYVEVPAKKWGQHDYRVLHTVSGDGGGNWSEPVDIAPMLPKEWGVFLPAPGHSLVLKHGKYAGRIVVPGWCNRPDKGTNFYQSTLILSDDGGRSFRAGGVAMEKSDECMLAELPDGALVMAIRPTASHREVRFFAVSRDGGESFEPACADPALRAVVCQNSILAGSDGSLNYLYPAGGSYAPDAMCRRAALTLRRKSPVAKEWSAPQPVYLGRSGYSDLAELPDGSLGILFEGGRKSDMGGIGFVRMPKGGF</sequence>
<dbReference type="Gene3D" id="2.60.120.200">
    <property type="match status" value="1"/>
</dbReference>
<dbReference type="Proteomes" id="UP000435649">
    <property type="component" value="Unassembled WGS sequence"/>
</dbReference>
<name>A0A844G3V2_9BACT</name>
<evidence type="ECO:0000256" key="2">
    <source>
        <dbReference type="ARBA" id="ARBA00009348"/>
    </source>
</evidence>
<dbReference type="SUPFAM" id="SSF50939">
    <property type="entry name" value="Sialidases"/>
    <property type="match status" value="1"/>
</dbReference>
<dbReference type="GO" id="GO:0009313">
    <property type="term" value="P:oligosaccharide catabolic process"/>
    <property type="evidence" value="ECO:0007669"/>
    <property type="project" value="TreeGrafter"/>
</dbReference>
<dbReference type="InterPro" id="IPR013320">
    <property type="entry name" value="ConA-like_dom_sf"/>
</dbReference>
<keyword evidence="4" id="KW-0732">Signal</keyword>
<dbReference type="CDD" id="cd15482">
    <property type="entry name" value="Sialidase_non-viral"/>
    <property type="match status" value="1"/>
</dbReference>
<gene>
    <name evidence="6" type="ORF">FYJ85_15300</name>
</gene>
<evidence type="ECO:0000313" key="6">
    <source>
        <dbReference type="EMBL" id="MST98407.1"/>
    </source>
</evidence>
<dbReference type="Pfam" id="PF13088">
    <property type="entry name" value="BNR_2"/>
    <property type="match status" value="1"/>
</dbReference>
<dbReference type="PANTHER" id="PTHR10628">
    <property type="entry name" value="SIALIDASE"/>
    <property type="match status" value="1"/>
</dbReference>
<feature type="chain" id="PRO_5032477882" description="exo-alpha-sialidase" evidence="4">
    <location>
        <begin position="22"/>
        <end position="737"/>
    </location>
</feature>
<dbReference type="GO" id="GO:0005737">
    <property type="term" value="C:cytoplasm"/>
    <property type="evidence" value="ECO:0007669"/>
    <property type="project" value="TreeGrafter"/>
</dbReference>
<evidence type="ECO:0000313" key="7">
    <source>
        <dbReference type="Proteomes" id="UP000435649"/>
    </source>
</evidence>
<keyword evidence="7" id="KW-1185">Reference proteome</keyword>
<evidence type="ECO:0000256" key="1">
    <source>
        <dbReference type="ARBA" id="ARBA00000427"/>
    </source>
</evidence>
<dbReference type="InterPro" id="IPR036278">
    <property type="entry name" value="Sialidase_sf"/>
</dbReference>
<evidence type="ECO:0000259" key="5">
    <source>
        <dbReference type="Pfam" id="PF13088"/>
    </source>
</evidence>
<evidence type="ECO:0000256" key="4">
    <source>
        <dbReference type="SAM" id="SignalP"/>
    </source>
</evidence>
<dbReference type="GO" id="GO:0004308">
    <property type="term" value="F:exo-alpha-sialidase activity"/>
    <property type="evidence" value="ECO:0007669"/>
    <property type="project" value="UniProtKB-EC"/>
</dbReference>
<proteinExistence type="inferred from homology"/>
<dbReference type="InterPro" id="IPR026856">
    <property type="entry name" value="Sialidase_fam"/>
</dbReference>
<dbReference type="InterPro" id="IPR011040">
    <property type="entry name" value="Sialidase"/>
</dbReference>
<protein>
    <recommendedName>
        <fullName evidence="3">exo-alpha-sialidase</fullName>
        <ecNumber evidence="3">3.2.1.18</ecNumber>
    </recommendedName>
</protein>
<comment type="similarity">
    <text evidence="2">Belongs to the glycosyl hydrolase 33 family.</text>
</comment>
<dbReference type="Gene3D" id="2.120.10.10">
    <property type="match status" value="1"/>
</dbReference>
<dbReference type="EC" id="3.2.1.18" evidence="3"/>
<dbReference type="GO" id="GO:0006689">
    <property type="term" value="P:ganglioside catabolic process"/>
    <property type="evidence" value="ECO:0007669"/>
    <property type="project" value="TreeGrafter"/>
</dbReference>
<comment type="catalytic activity">
    <reaction evidence="1">
        <text>Hydrolysis of alpha-(2-&gt;3)-, alpha-(2-&gt;6)-, alpha-(2-&gt;8)- glycosidic linkages of terminal sialic acid residues in oligosaccharides, glycoproteins, glycolipids, colominic acid and synthetic substrates.</text>
        <dbReference type="EC" id="3.2.1.18"/>
    </reaction>
</comment>
<reference evidence="6 7" key="1">
    <citation type="submission" date="2019-08" db="EMBL/GenBank/DDBJ databases">
        <title>In-depth cultivation of the pig gut microbiome towards novel bacterial diversity and tailored functional studies.</title>
        <authorList>
            <person name="Wylensek D."/>
            <person name="Hitch T.C.A."/>
            <person name="Clavel T."/>
        </authorList>
    </citation>
    <scope>NUCLEOTIDE SEQUENCE [LARGE SCALE GENOMIC DNA]</scope>
    <source>
        <strain evidence="6 7">BBE-744-WT-12</strain>
    </source>
</reference>
<dbReference type="EMBL" id="VUNS01000018">
    <property type="protein sequence ID" value="MST98407.1"/>
    <property type="molecule type" value="Genomic_DNA"/>
</dbReference>
<dbReference type="Pfam" id="PF13385">
    <property type="entry name" value="Laminin_G_3"/>
    <property type="match status" value="1"/>
</dbReference>
<dbReference type="SUPFAM" id="SSF49899">
    <property type="entry name" value="Concanavalin A-like lectins/glucanases"/>
    <property type="match status" value="1"/>
</dbReference>
<feature type="domain" description="Sialidase" evidence="5">
    <location>
        <begin position="420"/>
        <end position="714"/>
    </location>
</feature>
<feature type="signal peptide" evidence="4">
    <location>
        <begin position="1"/>
        <end position="21"/>
    </location>
</feature>